<sequence>MLPSFINRVSLAPGMVIHSCIQAIGLTAADVVTTRFCVAKKTREGGRKREERRKRRETQQLVMRSSCGGRAKPGRSPRFQPMSGAHCPTKTKSELKQQTTRRLSGTRTSRSRAARALIVFPFLSPSLSLLVV</sequence>
<dbReference type="Proteomes" id="UP001162060">
    <property type="component" value="Unassembled WGS sequence"/>
</dbReference>
<dbReference type="EMBL" id="CAKLBY020000109">
    <property type="protein sequence ID" value="CAK7927425.1"/>
    <property type="molecule type" value="Genomic_DNA"/>
</dbReference>
<name>A0AAV1TYU3_9STRA</name>
<protein>
    <submittedName>
        <fullName evidence="2">Uncharacterized protein</fullName>
    </submittedName>
</protein>
<organism evidence="2 3">
    <name type="scientific">Peronospora matthiolae</name>
    <dbReference type="NCBI Taxonomy" id="2874970"/>
    <lineage>
        <taxon>Eukaryota</taxon>
        <taxon>Sar</taxon>
        <taxon>Stramenopiles</taxon>
        <taxon>Oomycota</taxon>
        <taxon>Peronosporomycetes</taxon>
        <taxon>Peronosporales</taxon>
        <taxon>Peronosporaceae</taxon>
        <taxon>Peronospora</taxon>
    </lineage>
</organism>
<reference evidence="2" key="1">
    <citation type="submission" date="2024-01" db="EMBL/GenBank/DDBJ databases">
        <authorList>
            <person name="Webb A."/>
        </authorList>
    </citation>
    <scope>NUCLEOTIDE SEQUENCE</scope>
    <source>
        <strain evidence="2">Pm1</strain>
    </source>
</reference>
<evidence type="ECO:0000313" key="2">
    <source>
        <dbReference type="EMBL" id="CAK7927425.1"/>
    </source>
</evidence>
<evidence type="ECO:0000313" key="3">
    <source>
        <dbReference type="Proteomes" id="UP001162060"/>
    </source>
</evidence>
<comment type="caution">
    <text evidence="2">The sequence shown here is derived from an EMBL/GenBank/DDBJ whole genome shotgun (WGS) entry which is preliminary data.</text>
</comment>
<accession>A0AAV1TYU3</accession>
<proteinExistence type="predicted"/>
<gene>
    <name evidence="2" type="ORF">PM001_LOCUS12575</name>
</gene>
<feature type="region of interest" description="Disordered" evidence="1">
    <location>
        <begin position="41"/>
        <end position="110"/>
    </location>
</feature>
<dbReference type="AlphaFoldDB" id="A0AAV1TYU3"/>
<evidence type="ECO:0000256" key="1">
    <source>
        <dbReference type="SAM" id="MobiDB-lite"/>
    </source>
</evidence>